<evidence type="ECO:0000313" key="1">
    <source>
        <dbReference type="Proteomes" id="UP000695022"/>
    </source>
</evidence>
<feature type="non-terminal residue" evidence="2">
    <location>
        <position position="106"/>
    </location>
</feature>
<reference evidence="2" key="1">
    <citation type="submission" date="2025-08" db="UniProtKB">
        <authorList>
            <consortium name="RefSeq"/>
        </authorList>
    </citation>
    <scope>IDENTIFICATION</scope>
</reference>
<accession>A0ABM1F7Q7</accession>
<dbReference type="SUPFAM" id="SSF49265">
    <property type="entry name" value="Fibronectin type III"/>
    <property type="match status" value="1"/>
</dbReference>
<evidence type="ECO:0000313" key="2">
    <source>
        <dbReference type="RefSeq" id="XP_014680478.1"/>
    </source>
</evidence>
<dbReference type="RefSeq" id="XP_014680478.1">
    <property type="nucleotide sequence ID" value="XM_014824992.1"/>
</dbReference>
<keyword evidence="1" id="KW-1185">Reference proteome</keyword>
<gene>
    <name evidence="2" type="primary">LOC106820479</name>
</gene>
<organism evidence="1 2">
    <name type="scientific">Priapulus caudatus</name>
    <name type="common">Priapulid worm</name>
    <dbReference type="NCBI Taxonomy" id="37621"/>
    <lineage>
        <taxon>Eukaryota</taxon>
        <taxon>Metazoa</taxon>
        <taxon>Ecdysozoa</taxon>
        <taxon>Scalidophora</taxon>
        <taxon>Priapulida</taxon>
        <taxon>Priapulimorpha</taxon>
        <taxon>Priapulimorphida</taxon>
        <taxon>Priapulidae</taxon>
        <taxon>Priapulus</taxon>
    </lineage>
</organism>
<dbReference type="GeneID" id="106820479"/>
<dbReference type="InterPro" id="IPR036116">
    <property type="entry name" value="FN3_sf"/>
</dbReference>
<proteinExistence type="predicted"/>
<protein>
    <submittedName>
        <fullName evidence="2">Uncharacterized protein LOC106820479</fullName>
    </submittedName>
</protein>
<sequence>MENCYAGATYYIKLLLISHKDQVLSQSRQLNVQTSASPDTPILSLRACNFKYIAIQWEKPSVYGSAHITSYRLFINGVVESNLSPQQTAYTFTSGAWCREYVFQLQ</sequence>
<name>A0ABM1F7Q7_PRICU</name>
<dbReference type="Proteomes" id="UP000695022">
    <property type="component" value="Unplaced"/>
</dbReference>